<evidence type="ECO:0000256" key="4">
    <source>
        <dbReference type="ARBA" id="ARBA00010617"/>
    </source>
</evidence>
<keyword evidence="10 13" id="KW-0408">Iron</keyword>
<dbReference type="KEGG" id="dqu:106745430"/>
<dbReference type="PANTHER" id="PTHR24292:SF54">
    <property type="entry name" value="CYP9F3-RELATED"/>
    <property type="match status" value="1"/>
</dbReference>
<keyword evidence="11 14" id="KW-0503">Monooxygenase</keyword>
<dbReference type="GeneID" id="106745430"/>
<comment type="subcellular location">
    <subcellularLocation>
        <location evidence="3">Endoplasmic reticulum membrane</location>
        <topology evidence="3">Peripheral membrane protein</topology>
    </subcellularLocation>
    <subcellularLocation>
        <location evidence="2">Microsome membrane</location>
        <topology evidence="2">Peripheral membrane protein</topology>
    </subcellularLocation>
</comment>
<dbReference type="PRINTS" id="PR00385">
    <property type="entry name" value="P450"/>
</dbReference>
<reference evidence="16" key="1">
    <citation type="submission" date="2025-08" db="UniProtKB">
        <authorList>
            <consortium name="RefSeq"/>
        </authorList>
    </citation>
    <scope>IDENTIFICATION</scope>
</reference>
<comment type="similarity">
    <text evidence="4 14">Belongs to the cytochrome P450 family.</text>
</comment>
<keyword evidence="8" id="KW-0492">Microsome</keyword>
<dbReference type="GO" id="GO:0020037">
    <property type="term" value="F:heme binding"/>
    <property type="evidence" value="ECO:0007669"/>
    <property type="project" value="InterPro"/>
</dbReference>
<dbReference type="OrthoDB" id="2789670at2759"/>
<dbReference type="InterPro" id="IPR036396">
    <property type="entry name" value="Cyt_P450_sf"/>
</dbReference>
<dbReference type="FunFam" id="1.10.630.10:FF:000042">
    <property type="entry name" value="Cytochrome P450"/>
    <property type="match status" value="1"/>
</dbReference>
<evidence type="ECO:0000256" key="7">
    <source>
        <dbReference type="ARBA" id="ARBA00022824"/>
    </source>
</evidence>
<dbReference type="CDD" id="cd11056">
    <property type="entry name" value="CYP6-like"/>
    <property type="match status" value="1"/>
</dbReference>
<dbReference type="InterPro" id="IPR050476">
    <property type="entry name" value="Insect_CytP450_Detox"/>
</dbReference>
<evidence type="ECO:0000256" key="9">
    <source>
        <dbReference type="ARBA" id="ARBA00023002"/>
    </source>
</evidence>
<dbReference type="SUPFAM" id="SSF48264">
    <property type="entry name" value="Cytochrome P450"/>
    <property type="match status" value="1"/>
</dbReference>
<keyword evidence="5 13" id="KW-0349">Heme</keyword>
<keyword evidence="15" id="KW-1185">Reference proteome</keyword>
<dbReference type="Gene3D" id="1.10.630.10">
    <property type="entry name" value="Cytochrome P450"/>
    <property type="match status" value="1"/>
</dbReference>
<name>A0A6P3XEB0_DINQU</name>
<dbReference type="PROSITE" id="PS00086">
    <property type="entry name" value="CYTOCHROME_P450"/>
    <property type="match status" value="1"/>
</dbReference>
<dbReference type="GO" id="GO:0005506">
    <property type="term" value="F:iron ion binding"/>
    <property type="evidence" value="ECO:0007669"/>
    <property type="project" value="InterPro"/>
</dbReference>
<dbReference type="PRINTS" id="PR00464">
    <property type="entry name" value="EP450II"/>
</dbReference>
<dbReference type="InterPro" id="IPR017972">
    <property type="entry name" value="Cyt_P450_CS"/>
</dbReference>
<dbReference type="RefSeq" id="XP_014476508.1">
    <property type="nucleotide sequence ID" value="XM_014621022.1"/>
</dbReference>
<evidence type="ECO:0000256" key="2">
    <source>
        <dbReference type="ARBA" id="ARBA00004174"/>
    </source>
</evidence>
<evidence type="ECO:0000256" key="12">
    <source>
        <dbReference type="ARBA" id="ARBA00023136"/>
    </source>
</evidence>
<evidence type="ECO:0000313" key="16">
    <source>
        <dbReference type="RefSeq" id="XP_014476508.1"/>
    </source>
</evidence>
<keyword evidence="12" id="KW-0472">Membrane</keyword>
<keyword evidence="7" id="KW-0256">Endoplasmic reticulum</keyword>
<keyword evidence="9 14" id="KW-0560">Oxidoreductase</keyword>
<evidence type="ECO:0000256" key="13">
    <source>
        <dbReference type="PIRSR" id="PIRSR602402-1"/>
    </source>
</evidence>
<organism evidence="15 16">
    <name type="scientific">Dinoponera quadriceps</name>
    <name type="common">South American ant</name>
    <dbReference type="NCBI Taxonomy" id="609295"/>
    <lineage>
        <taxon>Eukaryota</taxon>
        <taxon>Metazoa</taxon>
        <taxon>Ecdysozoa</taxon>
        <taxon>Arthropoda</taxon>
        <taxon>Hexapoda</taxon>
        <taxon>Insecta</taxon>
        <taxon>Pterygota</taxon>
        <taxon>Neoptera</taxon>
        <taxon>Endopterygota</taxon>
        <taxon>Hymenoptera</taxon>
        <taxon>Apocrita</taxon>
        <taxon>Aculeata</taxon>
        <taxon>Formicoidea</taxon>
        <taxon>Formicidae</taxon>
        <taxon>Ponerinae</taxon>
        <taxon>Ponerini</taxon>
        <taxon>Dinoponera</taxon>
    </lineage>
</organism>
<evidence type="ECO:0000256" key="6">
    <source>
        <dbReference type="ARBA" id="ARBA00022723"/>
    </source>
</evidence>
<dbReference type="Proteomes" id="UP000515204">
    <property type="component" value="Unplaced"/>
</dbReference>
<dbReference type="AlphaFoldDB" id="A0A6P3XEB0"/>
<evidence type="ECO:0000256" key="14">
    <source>
        <dbReference type="RuleBase" id="RU000461"/>
    </source>
</evidence>
<dbReference type="GO" id="GO:0005789">
    <property type="term" value="C:endoplasmic reticulum membrane"/>
    <property type="evidence" value="ECO:0007669"/>
    <property type="project" value="UniProtKB-SubCell"/>
</dbReference>
<comment type="cofactor">
    <cofactor evidence="1 13">
        <name>heme</name>
        <dbReference type="ChEBI" id="CHEBI:30413"/>
    </cofactor>
</comment>
<evidence type="ECO:0000256" key="1">
    <source>
        <dbReference type="ARBA" id="ARBA00001971"/>
    </source>
</evidence>
<evidence type="ECO:0000256" key="3">
    <source>
        <dbReference type="ARBA" id="ARBA00004406"/>
    </source>
</evidence>
<keyword evidence="6 13" id="KW-0479">Metal-binding</keyword>
<dbReference type="Pfam" id="PF00067">
    <property type="entry name" value="p450"/>
    <property type="match status" value="1"/>
</dbReference>
<sequence length="545" mass="62784">MMYAIAFSVIAGALGLYYLLFKNLNVFKKHNIPYMQPLPIVGNMGSMILRKQCFADILKNIYDLHHEAKYTGIFEYSLPTILLRDPELIKSITLQQFNIFPNHHNFISKDQDPLIGKNLFGLNDKRWRAVRGILSPAFTSSKVKSMFKLMSDYAAEFANFIAQLPPDQSVIEAKDTFTRYTNDVITACAFGINVDSMRDPKNLFYVYGNEAANFNTVFFLKMQVIRMLPWLAALLRLKLFPKEVEKFFCDFVETIIKIRNEKGIFRRDMLQLMMENRRKKEGWKELTIEDITSQAFLFFLGGFDPTSRLMCFAMYEIAVNEDVRKRLQNEIDQVLEDTNGEAAYEAINSMEYLGAVINEALRMYPISVRTDRVCIKDFVLPPTLPGAKPFIVKKGGVVMIPIFGLHHDPKYFKKPEKFDPERFLGEQKKAILNTRAYLPFGLGPRMCIASRFVLLETKVLLFHMLARCDLLPCEKTPMPLKLAKKGLIMEPEGGFWLKTVPRKKIHRSVTVKTANGTRELETISKMRIENNRRQSLARKSQHAAA</sequence>
<gene>
    <name evidence="16" type="primary">LOC106745430</name>
</gene>
<dbReference type="InterPro" id="IPR001128">
    <property type="entry name" value="Cyt_P450"/>
</dbReference>
<evidence type="ECO:0000256" key="10">
    <source>
        <dbReference type="ARBA" id="ARBA00023004"/>
    </source>
</evidence>
<feature type="binding site" description="axial binding residue" evidence="13">
    <location>
        <position position="447"/>
    </location>
    <ligand>
        <name>heme</name>
        <dbReference type="ChEBI" id="CHEBI:30413"/>
    </ligand>
    <ligandPart>
        <name>Fe</name>
        <dbReference type="ChEBI" id="CHEBI:18248"/>
    </ligandPart>
</feature>
<evidence type="ECO:0000256" key="5">
    <source>
        <dbReference type="ARBA" id="ARBA00022617"/>
    </source>
</evidence>
<dbReference type="InterPro" id="IPR002402">
    <property type="entry name" value="Cyt_P450_E_grp-II"/>
</dbReference>
<evidence type="ECO:0000256" key="11">
    <source>
        <dbReference type="ARBA" id="ARBA00023033"/>
    </source>
</evidence>
<evidence type="ECO:0000256" key="8">
    <source>
        <dbReference type="ARBA" id="ARBA00022848"/>
    </source>
</evidence>
<dbReference type="GO" id="GO:0004497">
    <property type="term" value="F:monooxygenase activity"/>
    <property type="evidence" value="ECO:0007669"/>
    <property type="project" value="UniProtKB-KW"/>
</dbReference>
<evidence type="ECO:0000313" key="15">
    <source>
        <dbReference type="Proteomes" id="UP000515204"/>
    </source>
</evidence>
<proteinExistence type="inferred from homology"/>
<dbReference type="PANTHER" id="PTHR24292">
    <property type="entry name" value="CYTOCHROME P450"/>
    <property type="match status" value="1"/>
</dbReference>
<protein>
    <submittedName>
        <fullName evidence="16">Cytochrome P450 9e2-like</fullName>
    </submittedName>
</protein>
<dbReference type="GO" id="GO:0016705">
    <property type="term" value="F:oxidoreductase activity, acting on paired donors, with incorporation or reduction of molecular oxygen"/>
    <property type="evidence" value="ECO:0007669"/>
    <property type="project" value="InterPro"/>
</dbReference>
<accession>A0A6P3XEB0</accession>